<name>A0AAV8WQA3_9CUCU</name>
<proteinExistence type="predicted"/>
<reference evidence="2" key="1">
    <citation type="journal article" date="2023" name="Insect Mol. Biol.">
        <title>Genome sequencing provides insights into the evolution of gene families encoding plant cell wall-degrading enzymes in longhorned beetles.</title>
        <authorList>
            <person name="Shin N.R."/>
            <person name="Okamura Y."/>
            <person name="Kirsch R."/>
            <person name="Pauchet Y."/>
        </authorList>
    </citation>
    <scope>NUCLEOTIDE SEQUENCE</scope>
    <source>
        <strain evidence="2">RBIC_L_NR</strain>
    </source>
</reference>
<keyword evidence="3" id="KW-1185">Reference proteome</keyword>
<organism evidence="2 3">
    <name type="scientific">Rhamnusium bicolor</name>
    <dbReference type="NCBI Taxonomy" id="1586634"/>
    <lineage>
        <taxon>Eukaryota</taxon>
        <taxon>Metazoa</taxon>
        <taxon>Ecdysozoa</taxon>
        <taxon>Arthropoda</taxon>
        <taxon>Hexapoda</taxon>
        <taxon>Insecta</taxon>
        <taxon>Pterygota</taxon>
        <taxon>Neoptera</taxon>
        <taxon>Endopterygota</taxon>
        <taxon>Coleoptera</taxon>
        <taxon>Polyphaga</taxon>
        <taxon>Cucujiformia</taxon>
        <taxon>Chrysomeloidea</taxon>
        <taxon>Cerambycidae</taxon>
        <taxon>Lepturinae</taxon>
        <taxon>Rhagiini</taxon>
        <taxon>Rhamnusium</taxon>
    </lineage>
</organism>
<feature type="domain" description="PiggyBac transposable element-derived protein" evidence="1">
    <location>
        <begin position="6"/>
        <end position="63"/>
    </location>
</feature>
<dbReference type="AlphaFoldDB" id="A0AAV8WQA3"/>
<comment type="caution">
    <text evidence="2">The sequence shown here is derived from an EMBL/GenBank/DDBJ whole genome shotgun (WGS) entry which is preliminary data.</text>
</comment>
<dbReference type="Proteomes" id="UP001162156">
    <property type="component" value="Unassembled WGS sequence"/>
</dbReference>
<gene>
    <name evidence="2" type="ORF">NQ314_019116</name>
</gene>
<dbReference type="InterPro" id="IPR029526">
    <property type="entry name" value="PGBD"/>
</dbReference>
<evidence type="ECO:0000313" key="3">
    <source>
        <dbReference type="Proteomes" id="UP001162156"/>
    </source>
</evidence>
<dbReference type="PANTHER" id="PTHR46599:SF6">
    <property type="entry name" value="DUAL SPECIFICITY PHOSPHATASE 26"/>
    <property type="match status" value="1"/>
</dbReference>
<dbReference type="EMBL" id="JANEYF010005391">
    <property type="protein sequence ID" value="KAJ8928332.1"/>
    <property type="molecule type" value="Genomic_DNA"/>
</dbReference>
<dbReference type="Pfam" id="PF13843">
    <property type="entry name" value="DDE_Tnp_1_7"/>
    <property type="match status" value="1"/>
</dbReference>
<sequence length="173" mass="20285">MHYTSATHPKTGKPEIISFYNMTKGGVDALNEKCTMYSSSRRTQRRCMAMFYKILDMSTVNAFVMYKCYKDAKIKLQSKDFMRDLAQSLIRPHMKRRCENHRIPVEVRGCIKRILRIERATPAKQERLEVRKYCCLCPARLHRKTSYLCCVCKKPICLTCSHKICRECAANKE</sequence>
<evidence type="ECO:0000259" key="1">
    <source>
        <dbReference type="Pfam" id="PF13843"/>
    </source>
</evidence>
<accession>A0AAV8WQA3</accession>
<dbReference type="PANTHER" id="PTHR46599">
    <property type="entry name" value="PIGGYBAC TRANSPOSABLE ELEMENT-DERIVED PROTEIN 4"/>
    <property type="match status" value="1"/>
</dbReference>
<evidence type="ECO:0000313" key="2">
    <source>
        <dbReference type="EMBL" id="KAJ8928332.1"/>
    </source>
</evidence>
<protein>
    <recommendedName>
        <fullName evidence="1">PiggyBac transposable element-derived protein domain-containing protein</fullName>
    </recommendedName>
</protein>